<reference evidence="1 2" key="1">
    <citation type="submission" date="2020-08" db="EMBL/GenBank/DDBJ databases">
        <title>Genomic Encyclopedia of Type Strains, Phase IV (KMG-IV): sequencing the most valuable type-strain genomes for metagenomic binning, comparative biology and taxonomic classification.</title>
        <authorList>
            <person name="Goeker M."/>
        </authorList>
    </citation>
    <scope>NUCLEOTIDE SEQUENCE [LARGE SCALE GENOMIC DNA]</scope>
    <source>
        <strain evidence="1 2">DSM 101064</strain>
    </source>
</reference>
<evidence type="ECO:0000313" key="1">
    <source>
        <dbReference type="EMBL" id="MBB5720572.1"/>
    </source>
</evidence>
<protein>
    <recommendedName>
        <fullName evidence="3">DUF2946 domain-containing protein</fullName>
    </recommendedName>
</protein>
<dbReference type="RefSeq" id="WP_183524118.1">
    <property type="nucleotide sequence ID" value="NZ_JACIJM010000001.1"/>
</dbReference>
<comment type="caution">
    <text evidence="1">The sequence shown here is derived from an EMBL/GenBank/DDBJ whole genome shotgun (WGS) entry which is preliminary data.</text>
</comment>
<dbReference type="EMBL" id="JACIJM010000001">
    <property type="protein sequence ID" value="MBB5720572.1"/>
    <property type="molecule type" value="Genomic_DNA"/>
</dbReference>
<proteinExistence type="predicted"/>
<organism evidence="1 2">
    <name type="scientific">Yoonia ponticola</name>
    <dbReference type="NCBI Taxonomy" id="1524255"/>
    <lineage>
        <taxon>Bacteria</taxon>
        <taxon>Pseudomonadati</taxon>
        <taxon>Pseudomonadota</taxon>
        <taxon>Alphaproteobacteria</taxon>
        <taxon>Rhodobacterales</taxon>
        <taxon>Paracoccaceae</taxon>
        <taxon>Yoonia</taxon>
    </lineage>
</organism>
<dbReference type="Proteomes" id="UP000535415">
    <property type="component" value="Unassembled WGS sequence"/>
</dbReference>
<accession>A0A7W9BHX5</accession>
<dbReference type="AlphaFoldDB" id="A0A7W9BHX5"/>
<name>A0A7W9BHX5_9RHOB</name>
<evidence type="ECO:0008006" key="3">
    <source>
        <dbReference type="Google" id="ProtNLM"/>
    </source>
</evidence>
<evidence type="ECO:0000313" key="2">
    <source>
        <dbReference type="Proteomes" id="UP000535415"/>
    </source>
</evidence>
<keyword evidence="2" id="KW-1185">Reference proteome</keyword>
<sequence>MHWLTGLQRIWAQRRGATPRPAARMSVFLTLLLALMVSGTVPQGFMRDSRAGGMALVLCTPEGPTEVWLTAEGEIEDVAPTDHSSNDAPACLAVTLSLVLVQAQLDTLGRTAEFAPYRTTFIDRRSALVTTHTPLQPRAPPAIT</sequence>
<gene>
    <name evidence="1" type="ORF">FHS72_000176</name>
</gene>